<dbReference type="Pfam" id="PF03004">
    <property type="entry name" value="Transposase_24"/>
    <property type="match status" value="1"/>
</dbReference>
<dbReference type="EMBL" id="QGKY02000246">
    <property type="protein sequence ID" value="KAF2584574.1"/>
    <property type="molecule type" value="Genomic_DNA"/>
</dbReference>
<name>A0A3N6TBX9_BRACR</name>
<sequence>MTRDAHGNLPIAHTSGQIPHAAKGLQIAAQEGAPQSLSRLYKTTHQHSYGTFVHPEAERIYTDVETRIKEVHTQLSQQNPEAELVQLSTVEQDKNFEQIVPKKRGRMVGISTVNDVPRARAEYAARMHDDS</sequence>
<reference evidence="1" key="1">
    <citation type="submission" date="2019-12" db="EMBL/GenBank/DDBJ databases">
        <title>Genome sequencing and annotation of Brassica cretica.</title>
        <authorList>
            <person name="Studholme D.J."/>
            <person name="Sarris P.F."/>
        </authorList>
    </citation>
    <scope>NUCLEOTIDE SEQUENCE</scope>
    <source>
        <strain evidence="1">PFS-102/07</strain>
        <tissue evidence="1">Leaf</tissue>
    </source>
</reference>
<dbReference type="InterPro" id="IPR004252">
    <property type="entry name" value="Probable_transposase_24"/>
</dbReference>
<comment type="caution">
    <text evidence="1">The sequence shown here is derived from an EMBL/GenBank/DDBJ whole genome shotgun (WGS) entry which is preliminary data.</text>
</comment>
<organism evidence="1">
    <name type="scientific">Brassica cretica</name>
    <name type="common">Mustard</name>
    <dbReference type="NCBI Taxonomy" id="69181"/>
    <lineage>
        <taxon>Eukaryota</taxon>
        <taxon>Viridiplantae</taxon>
        <taxon>Streptophyta</taxon>
        <taxon>Embryophyta</taxon>
        <taxon>Tracheophyta</taxon>
        <taxon>Spermatophyta</taxon>
        <taxon>Magnoliopsida</taxon>
        <taxon>eudicotyledons</taxon>
        <taxon>Gunneridae</taxon>
        <taxon>Pentapetalae</taxon>
        <taxon>rosids</taxon>
        <taxon>malvids</taxon>
        <taxon>Brassicales</taxon>
        <taxon>Brassicaceae</taxon>
        <taxon>Brassiceae</taxon>
        <taxon>Brassica</taxon>
    </lineage>
</organism>
<proteinExistence type="predicted"/>
<accession>A0A3N6TBX9</accession>
<dbReference type="AlphaFoldDB" id="A0A3N6TBX9"/>
<gene>
    <name evidence="1" type="ORF">F2Q70_00037059</name>
</gene>
<evidence type="ECO:0000313" key="1">
    <source>
        <dbReference type="EMBL" id="KAF2584574.1"/>
    </source>
</evidence>
<protein>
    <submittedName>
        <fullName evidence="1">Uncharacterized protein</fullName>
    </submittedName>
</protein>